<name>A0A972SMQ1_9BURK</name>
<dbReference type="AlphaFoldDB" id="A0A972SMQ1"/>
<evidence type="ECO:0000313" key="4">
    <source>
        <dbReference type="Proteomes" id="UP000655523"/>
    </source>
</evidence>
<reference evidence="3 4" key="1">
    <citation type="submission" date="2019-11" db="EMBL/GenBank/DDBJ databases">
        <title>Metabolism of dissolved organic matter in forest soils.</title>
        <authorList>
            <person name="Cyle K.T."/>
            <person name="Wilhelm R.C."/>
            <person name="Martinez C.E."/>
        </authorList>
    </citation>
    <scope>NUCLEOTIDE SEQUENCE [LARGE SCALE GENOMIC DNA]</scope>
    <source>
        <strain evidence="3 4">5N</strain>
    </source>
</reference>
<keyword evidence="4" id="KW-1185">Reference proteome</keyword>
<dbReference type="EMBL" id="WOEZ01000265">
    <property type="protein sequence ID" value="NPT61378.1"/>
    <property type="molecule type" value="Genomic_DNA"/>
</dbReference>
<accession>A0A972SMQ1</accession>
<sequence length="90" mass="10427">MLRWITSWAVRNALTPEKQAEKALRELRLELFQAEQRILDAQMHADYYRARLAFCEAVLKSGIEQVSDQRKEPQTGWQALRTGPKLTAAQ</sequence>
<gene>
    <name evidence="3" type="ORF">GNZ13_44310</name>
</gene>
<dbReference type="Proteomes" id="UP000655523">
    <property type="component" value="Unassembled WGS sequence"/>
</dbReference>
<protein>
    <submittedName>
        <fullName evidence="3">Uncharacterized protein</fullName>
    </submittedName>
</protein>
<evidence type="ECO:0000256" key="1">
    <source>
        <dbReference type="SAM" id="Coils"/>
    </source>
</evidence>
<evidence type="ECO:0000256" key="2">
    <source>
        <dbReference type="SAM" id="MobiDB-lite"/>
    </source>
</evidence>
<evidence type="ECO:0000313" key="3">
    <source>
        <dbReference type="EMBL" id="NPT61378.1"/>
    </source>
</evidence>
<keyword evidence="1" id="KW-0175">Coiled coil</keyword>
<organism evidence="3 4">
    <name type="scientific">Paraburkholderia elongata</name>
    <dbReference type="NCBI Taxonomy" id="2675747"/>
    <lineage>
        <taxon>Bacteria</taxon>
        <taxon>Pseudomonadati</taxon>
        <taxon>Pseudomonadota</taxon>
        <taxon>Betaproteobacteria</taxon>
        <taxon>Burkholderiales</taxon>
        <taxon>Burkholderiaceae</taxon>
        <taxon>Paraburkholderia</taxon>
    </lineage>
</organism>
<dbReference type="RefSeq" id="WP_172176989.1">
    <property type="nucleotide sequence ID" value="NZ_WOEZ01000265.1"/>
</dbReference>
<proteinExistence type="predicted"/>
<comment type="caution">
    <text evidence="3">The sequence shown here is derived from an EMBL/GenBank/DDBJ whole genome shotgun (WGS) entry which is preliminary data.</text>
</comment>
<feature type="coiled-coil region" evidence="1">
    <location>
        <begin position="17"/>
        <end position="44"/>
    </location>
</feature>
<feature type="region of interest" description="Disordered" evidence="2">
    <location>
        <begin position="65"/>
        <end position="90"/>
    </location>
</feature>